<name>B9RQW3_RICCO</name>
<organism evidence="1 2">
    <name type="scientific">Ricinus communis</name>
    <name type="common">Castor bean</name>
    <dbReference type="NCBI Taxonomy" id="3988"/>
    <lineage>
        <taxon>Eukaryota</taxon>
        <taxon>Viridiplantae</taxon>
        <taxon>Streptophyta</taxon>
        <taxon>Embryophyta</taxon>
        <taxon>Tracheophyta</taxon>
        <taxon>Spermatophyta</taxon>
        <taxon>Magnoliopsida</taxon>
        <taxon>eudicotyledons</taxon>
        <taxon>Gunneridae</taxon>
        <taxon>Pentapetalae</taxon>
        <taxon>rosids</taxon>
        <taxon>fabids</taxon>
        <taxon>Malpighiales</taxon>
        <taxon>Euphorbiaceae</taxon>
        <taxon>Acalyphoideae</taxon>
        <taxon>Acalypheae</taxon>
        <taxon>Ricinus</taxon>
    </lineage>
</organism>
<evidence type="ECO:0008006" key="3">
    <source>
        <dbReference type="Google" id="ProtNLM"/>
    </source>
</evidence>
<reference evidence="2" key="1">
    <citation type="journal article" date="2010" name="Nat. Biotechnol.">
        <title>Draft genome sequence of the oilseed species Ricinus communis.</title>
        <authorList>
            <person name="Chan A.P."/>
            <person name="Crabtree J."/>
            <person name="Zhao Q."/>
            <person name="Lorenzi H."/>
            <person name="Orvis J."/>
            <person name="Puiu D."/>
            <person name="Melake-Berhan A."/>
            <person name="Jones K.M."/>
            <person name="Redman J."/>
            <person name="Chen G."/>
            <person name="Cahoon E.B."/>
            <person name="Gedil M."/>
            <person name="Stanke M."/>
            <person name="Haas B.J."/>
            <person name="Wortman J.R."/>
            <person name="Fraser-Liggett C.M."/>
            <person name="Ravel J."/>
            <person name="Rabinowicz P.D."/>
        </authorList>
    </citation>
    <scope>NUCLEOTIDE SEQUENCE [LARGE SCALE GENOMIC DNA]</scope>
    <source>
        <strain evidence="2">cv. Hale</strain>
    </source>
</reference>
<keyword evidence="2" id="KW-1185">Reference proteome</keyword>
<dbReference type="EMBL" id="EQ973802">
    <property type="protein sequence ID" value="EEF46134.1"/>
    <property type="molecule type" value="Genomic_DNA"/>
</dbReference>
<sequence length="142" mass="16142">MVSEQSDSDETLVAITKMEHKLDLATLYLREKPNIWYQGWQMIHKEKSWNEFFGALWQRFGHVCKNKQLNATIATEDEVVEMEGAESNEEEIEKIRGMVNGKDILILIDSGSTHIFVDIAMARCVGSVISKARTLVVTIANQ</sequence>
<evidence type="ECO:0000313" key="1">
    <source>
        <dbReference type="EMBL" id="EEF46134.1"/>
    </source>
</evidence>
<proteinExistence type="predicted"/>
<dbReference type="Proteomes" id="UP000008311">
    <property type="component" value="Unassembled WGS sequence"/>
</dbReference>
<protein>
    <recommendedName>
        <fullName evidence="3">Retrotransposon gag domain-containing protein</fullName>
    </recommendedName>
</protein>
<accession>B9RQW3</accession>
<dbReference type="AlphaFoldDB" id="B9RQW3"/>
<evidence type="ECO:0000313" key="2">
    <source>
        <dbReference type="Proteomes" id="UP000008311"/>
    </source>
</evidence>
<dbReference type="InParanoid" id="B9RQW3"/>
<gene>
    <name evidence="1" type="ORF">RCOM_0707260</name>
</gene>